<evidence type="ECO:0000256" key="1">
    <source>
        <dbReference type="SAM" id="Phobius"/>
    </source>
</evidence>
<name>A0A4D5S695_IXOSC</name>
<keyword evidence="1" id="KW-0472">Membrane</keyword>
<accession>A0A4D5S695</accession>
<organism evidence="2">
    <name type="scientific">Ixodes scapularis</name>
    <name type="common">Black-legged tick</name>
    <name type="synonym">Deer tick</name>
    <dbReference type="NCBI Taxonomy" id="6945"/>
    <lineage>
        <taxon>Eukaryota</taxon>
        <taxon>Metazoa</taxon>
        <taxon>Ecdysozoa</taxon>
        <taxon>Arthropoda</taxon>
        <taxon>Chelicerata</taxon>
        <taxon>Arachnida</taxon>
        <taxon>Acari</taxon>
        <taxon>Parasitiformes</taxon>
        <taxon>Ixodida</taxon>
        <taxon>Ixodoidea</taxon>
        <taxon>Ixodidae</taxon>
        <taxon>Ixodinae</taxon>
        <taxon>Ixodes</taxon>
    </lineage>
</organism>
<evidence type="ECO:0000313" key="2">
    <source>
        <dbReference type="EMBL" id="MOY44879.1"/>
    </source>
</evidence>
<sequence length="68" mass="8064">MAFHVWLLLIWSPFLFMQYRNSKVLALFRLLDWLAKWFCGTAVNCTLPKDIGFLLYILLVLFCCFSIV</sequence>
<keyword evidence="1" id="KW-0812">Transmembrane</keyword>
<dbReference type="AlphaFoldDB" id="A0A4D5S695"/>
<dbReference type="EMBL" id="GHJT01010908">
    <property type="protein sequence ID" value="MOY44879.1"/>
    <property type="molecule type" value="Transcribed_RNA"/>
</dbReference>
<proteinExistence type="predicted"/>
<protein>
    <submittedName>
        <fullName evidence="2">Uncharacterized protein</fullName>
    </submittedName>
</protein>
<feature type="transmembrane region" description="Helical" evidence="1">
    <location>
        <begin position="50"/>
        <end position="67"/>
    </location>
</feature>
<reference evidence="2" key="1">
    <citation type="submission" date="2019-04" db="EMBL/GenBank/DDBJ databases">
        <title>An insight into the mialome of Ixodes scapularis.</title>
        <authorList>
            <person name="Ribeiro J.M."/>
            <person name="Mather T.N."/>
            <person name="Karim S."/>
        </authorList>
    </citation>
    <scope>NUCLEOTIDE SEQUENCE</scope>
</reference>
<keyword evidence="1" id="KW-1133">Transmembrane helix</keyword>